<keyword evidence="3" id="KW-1185">Reference proteome</keyword>
<feature type="compositionally biased region" description="Polar residues" evidence="1">
    <location>
        <begin position="176"/>
        <end position="204"/>
    </location>
</feature>
<sequence>MSPSPPSSPLQKMKNPFFCRSRFPMLIRPHGTARMGILVMVLVFLGFVLNELRCHEHGCVSRVGFYGGEKDTFIGGGSVLPPTKAEANEKTDYSNDENGGAMNDMAFKIAPWLSHYEGPFEEAEKDEEQSSESILQVGHYKPAPPAPVNANFKKGKWIGEKQSNTEVVVPSAISMKPTQAVSSSVSTDKSRTASPALNTKQPTTPGAGKSKPKFSPPSTSATHVDHAALASEVEEWVWSGRGDDPPMHMLKPHHEGPGPQPSATA</sequence>
<dbReference type="OrthoDB" id="3796523at2759"/>
<feature type="compositionally biased region" description="Basic and acidic residues" evidence="1">
    <location>
        <begin position="241"/>
        <end position="256"/>
    </location>
</feature>
<feature type="region of interest" description="Disordered" evidence="1">
    <location>
        <begin position="77"/>
        <end position="99"/>
    </location>
</feature>
<protein>
    <submittedName>
        <fullName evidence="2">Uncharacterized protein</fullName>
    </submittedName>
</protein>
<dbReference type="EMBL" id="ML996124">
    <property type="protein sequence ID" value="KAF2736517.1"/>
    <property type="molecule type" value="Genomic_DNA"/>
</dbReference>
<comment type="caution">
    <text evidence="2">The sequence shown here is derived from an EMBL/GenBank/DDBJ whole genome shotgun (WGS) entry which is preliminary data.</text>
</comment>
<organism evidence="2 3">
    <name type="scientific">Polyplosphaeria fusca</name>
    <dbReference type="NCBI Taxonomy" id="682080"/>
    <lineage>
        <taxon>Eukaryota</taxon>
        <taxon>Fungi</taxon>
        <taxon>Dikarya</taxon>
        <taxon>Ascomycota</taxon>
        <taxon>Pezizomycotina</taxon>
        <taxon>Dothideomycetes</taxon>
        <taxon>Pleosporomycetidae</taxon>
        <taxon>Pleosporales</taxon>
        <taxon>Tetraplosphaeriaceae</taxon>
        <taxon>Polyplosphaeria</taxon>
    </lineage>
</organism>
<name>A0A9P4QZK8_9PLEO</name>
<proteinExistence type="predicted"/>
<feature type="region of interest" description="Disordered" evidence="1">
    <location>
        <begin position="176"/>
        <end position="265"/>
    </location>
</feature>
<dbReference type="Proteomes" id="UP000799444">
    <property type="component" value="Unassembled WGS sequence"/>
</dbReference>
<reference evidence="2" key="1">
    <citation type="journal article" date="2020" name="Stud. Mycol.">
        <title>101 Dothideomycetes genomes: a test case for predicting lifestyles and emergence of pathogens.</title>
        <authorList>
            <person name="Haridas S."/>
            <person name="Albert R."/>
            <person name="Binder M."/>
            <person name="Bloem J."/>
            <person name="Labutti K."/>
            <person name="Salamov A."/>
            <person name="Andreopoulos B."/>
            <person name="Baker S."/>
            <person name="Barry K."/>
            <person name="Bills G."/>
            <person name="Bluhm B."/>
            <person name="Cannon C."/>
            <person name="Castanera R."/>
            <person name="Culley D."/>
            <person name="Daum C."/>
            <person name="Ezra D."/>
            <person name="Gonzalez J."/>
            <person name="Henrissat B."/>
            <person name="Kuo A."/>
            <person name="Liang C."/>
            <person name="Lipzen A."/>
            <person name="Lutzoni F."/>
            <person name="Magnuson J."/>
            <person name="Mondo S."/>
            <person name="Nolan M."/>
            <person name="Ohm R."/>
            <person name="Pangilinan J."/>
            <person name="Park H.-J."/>
            <person name="Ramirez L."/>
            <person name="Alfaro M."/>
            <person name="Sun H."/>
            <person name="Tritt A."/>
            <person name="Yoshinaga Y."/>
            <person name="Zwiers L.-H."/>
            <person name="Turgeon B."/>
            <person name="Goodwin S."/>
            <person name="Spatafora J."/>
            <person name="Crous P."/>
            <person name="Grigoriev I."/>
        </authorList>
    </citation>
    <scope>NUCLEOTIDE SEQUENCE</scope>
    <source>
        <strain evidence="2">CBS 125425</strain>
    </source>
</reference>
<accession>A0A9P4QZK8</accession>
<evidence type="ECO:0000313" key="3">
    <source>
        <dbReference type="Proteomes" id="UP000799444"/>
    </source>
</evidence>
<dbReference type="AlphaFoldDB" id="A0A9P4QZK8"/>
<evidence type="ECO:0000313" key="2">
    <source>
        <dbReference type="EMBL" id="KAF2736517.1"/>
    </source>
</evidence>
<gene>
    <name evidence="2" type="ORF">EJ04DRAFT_596868</name>
</gene>
<evidence type="ECO:0000256" key="1">
    <source>
        <dbReference type="SAM" id="MobiDB-lite"/>
    </source>
</evidence>